<dbReference type="SUPFAM" id="SSF51206">
    <property type="entry name" value="cAMP-binding domain-like"/>
    <property type="match status" value="1"/>
</dbReference>
<sequence>MRWTSGEPSKRTVAMYWRRQGWRGSDSGSPIPFAGVVPKNLPAPEGLPAHFQAQSSDVADVSLGGDDSISRPTTMQILPLQCWREKCQSATSRGRRRRSATEGEAKLMTRSETFGDFWNFTLNPTGHFRNFWDFLAILCLVFDAIALPVQFVNHQFYATYSYSSIISRLQVFYWAFDLILSFFTGYLDKGNLVQNHRKIALHYLKTWFLPDFTVTLLDIILEFSDGSQTDRISTRVLRLLRLFRVVRLGKVTRFASFLRDKFESEVAYTQFSLLLLVIGMMLQEHVIACGWFGIASLGTHPTSWLSEHGRTSSSFTLQYTDSLRWSFSQLGVGGTEIEAMNETEGIYSVVVSLISLMTFSSIISSMTSLVSTLQSRRIDQTQQFGLLRRFLKTNHIEENLSQRITRFLHYTYHQRTANVEDPYILEYLSKSLQAELQLARCKGVLTQMDFLSDLLSSPLLSLQECNVVRSIAREAVSVHEVAEDDVVFCHGNKAISAYYMIRGSLLYLQMGCTARSPPAAWIAEMSLWTEWTHQGDLLCNSFGRILAIHVQEFCEIVCKANAVQIKAHQYALGYVERLSSMVHSTDLPLDDTPQKRSSKLGRGDSAQLRQWRPKVRPVFDERSGQYRALTSIDVESGAQQLVRALSGTYADTGGKTRSVRGDLSKLPYVKGLGPAARRLLQNMRHVGRSLPGTQEARRQMRFEIAALRIRYGVPLFVTVSPDEAHQWLFVRMARTRQSDPVRAASPWQEWICGDRNFPPLDEDIEFPIHVERVTRALPSWHQRRALLAREPLASVDGFHVLLRLLLEDIFGLRVCHACPQCDTMATPCMDRSGSNSHLLGGVFGRMDAAYVTIEAQKSTGSLHGHMQCFVQCVHQHTPLLEIFGLSAERLADLRREWCLYQSHVAQGVYSGQSQAAAEAAVTAAEATWPEHAKDTVMTSVPRYQWCTASKQQDAAEARQWQQEYLEEDVVKLQCLKQHHIHPLCPESGERVPLRGCQKQERKGVCKHEFPRTTWLCSDAKVLCPCELERHGFSDTGRRNRLGALHGPYGHEFLNPCHPAVLASMRGGNNDVQVPYRLPFACDRCGDSWTSESRRAIALGAQRAQDAQTGYCSDYCSKNQPMGYHEIKEFQKGHMALHASLAEKDLQTIGKRHATRFLSDAYCKGVVRGQVECCNLRADHREGQIVAAERISTAGFISFPGREYVALLEALERSPDRVVPPKKFIRTKPAPGVGVQHFRASVLAEAYGHRPAQSECWWLSPYEFTMWWELVPTRVPYSRQEWEDSSATAWDVRLTPAGERKLRATVRDAPARLRPGAEYAIRIEATPDRILFPSIGATAGLRRNWYLQRRARPKCPQFSNCPVPKSLAENAEANARLTQVYFRAWTLNAAEESENVPFLGHLLGKHESWEESLRHWLQLLPCAETKRNVGNFLSVYRVRPHAEAEGNSDDDGADEPIALTTAQLPGALRTQLPAQRRKRNCAQNDEQGNRTEEAMRQADALWPTSIPPQPPTPAQSATYEAICCAAARKAARAKPATTQHGLLPPKEQSAAVFCAPTHVKDAVRTWSAQLAETAACNPEQESFCAKVAARVLQELEDS</sequence>
<dbReference type="InterPro" id="IPR005821">
    <property type="entry name" value="Ion_trans_dom"/>
</dbReference>
<dbReference type="Pfam" id="PF00520">
    <property type="entry name" value="Ion_trans"/>
    <property type="match status" value="1"/>
</dbReference>
<evidence type="ECO:0000259" key="8">
    <source>
        <dbReference type="Pfam" id="PF14214"/>
    </source>
</evidence>
<dbReference type="PANTHER" id="PTHR10217:SF435">
    <property type="entry name" value="POTASSIUM VOLTAGE-GATED CHANNEL PROTEIN EAG"/>
    <property type="match status" value="1"/>
</dbReference>
<feature type="domain" description="Ion transport" evidence="7">
    <location>
        <begin position="130"/>
        <end position="376"/>
    </location>
</feature>
<evidence type="ECO:0000256" key="3">
    <source>
        <dbReference type="ARBA" id="ARBA00022989"/>
    </source>
</evidence>
<dbReference type="InterPro" id="IPR050818">
    <property type="entry name" value="KCNH_animal-type"/>
</dbReference>
<proteinExistence type="predicted"/>
<feature type="region of interest" description="Disordered" evidence="5">
    <location>
        <begin position="1461"/>
        <end position="1495"/>
    </location>
</feature>
<comment type="caution">
    <text evidence="9">The sequence shown here is derived from an EMBL/GenBank/DDBJ whole genome shotgun (WGS) entry which is preliminary data.</text>
</comment>
<feature type="transmembrane region" description="Helical" evidence="6">
    <location>
        <begin position="131"/>
        <end position="151"/>
    </location>
</feature>
<feature type="transmembrane region" description="Helical" evidence="6">
    <location>
        <begin position="171"/>
        <end position="188"/>
    </location>
</feature>
<evidence type="ECO:0000256" key="1">
    <source>
        <dbReference type="ARBA" id="ARBA00004141"/>
    </source>
</evidence>
<dbReference type="Gene3D" id="1.10.287.630">
    <property type="entry name" value="Helix hairpin bin"/>
    <property type="match status" value="1"/>
</dbReference>
<dbReference type="SUPFAM" id="SSF81324">
    <property type="entry name" value="Voltage-gated potassium channels"/>
    <property type="match status" value="1"/>
</dbReference>
<comment type="subcellular location">
    <subcellularLocation>
        <location evidence="1">Membrane</location>
        <topology evidence="1">Multi-pass membrane protein</topology>
    </subcellularLocation>
</comment>
<gene>
    <name evidence="9" type="ORF">SCF082_LOCUS12976</name>
</gene>
<feature type="region of interest" description="Disordered" evidence="5">
    <location>
        <begin position="586"/>
        <end position="608"/>
    </location>
</feature>
<dbReference type="InterPro" id="IPR025476">
    <property type="entry name" value="Helitron_helicase-like"/>
</dbReference>
<keyword evidence="2 6" id="KW-0812">Transmembrane</keyword>
<evidence type="ECO:0000259" key="7">
    <source>
        <dbReference type="Pfam" id="PF00520"/>
    </source>
</evidence>
<dbReference type="EMBL" id="CAXAMM010007980">
    <property type="protein sequence ID" value="CAK9015949.1"/>
    <property type="molecule type" value="Genomic_DNA"/>
</dbReference>
<protein>
    <submittedName>
        <fullName evidence="9">Uncharacterized protein</fullName>
    </submittedName>
</protein>
<feature type="non-terminal residue" evidence="9">
    <location>
        <position position="1597"/>
    </location>
</feature>
<dbReference type="Gene3D" id="1.10.287.70">
    <property type="match status" value="1"/>
</dbReference>
<evidence type="ECO:0000256" key="2">
    <source>
        <dbReference type="ARBA" id="ARBA00022692"/>
    </source>
</evidence>
<evidence type="ECO:0000313" key="9">
    <source>
        <dbReference type="EMBL" id="CAK9015949.1"/>
    </source>
</evidence>
<name>A0ABP0JNL2_9DINO</name>
<evidence type="ECO:0000313" key="10">
    <source>
        <dbReference type="Proteomes" id="UP001642464"/>
    </source>
</evidence>
<evidence type="ECO:0000256" key="4">
    <source>
        <dbReference type="ARBA" id="ARBA00023136"/>
    </source>
</evidence>
<organism evidence="9 10">
    <name type="scientific">Durusdinium trenchii</name>
    <dbReference type="NCBI Taxonomy" id="1381693"/>
    <lineage>
        <taxon>Eukaryota</taxon>
        <taxon>Sar</taxon>
        <taxon>Alveolata</taxon>
        <taxon>Dinophyceae</taxon>
        <taxon>Suessiales</taxon>
        <taxon>Symbiodiniaceae</taxon>
        <taxon>Durusdinium</taxon>
    </lineage>
</organism>
<accession>A0ABP0JNL2</accession>
<dbReference type="Proteomes" id="UP001642464">
    <property type="component" value="Unassembled WGS sequence"/>
</dbReference>
<feature type="compositionally biased region" description="Basic and acidic residues" evidence="5">
    <location>
        <begin position="1486"/>
        <end position="1495"/>
    </location>
</feature>
<keyword evidence="4 6" id="KW-0472">Membrane</keyword>
<evidence type="ECO:0000256" key="5">
    <source>
        <dbReference type="SAM" id="MobiDB-lite"/>
    </source>
</evidence>
<dbReference type="PANTHER" id="PTHR10217">
    <property type="entry name" value="VOLTAGE AND LIGAND GATED POTASSIUM CHANNEL"/>
    <property type="match status" value="1"/>
</dbReference>
<keyword evidence="10" id="KW-1185">Reference proteome</keyword>
<feature type="transmembrane region" description="Helical" evidence="6">
    <location>
        <begin position="346"/>
        <end position="370"/>
    </location>
</feature>
<keyword evidence="3 6" id="KW-1133">Transmembrane helix</keyword>
<dbReference type="Pfam" id="PF14214">
    <property type="entry name" value="Helitron_like_N"/>
    <property type="match status" value="1"/>
</dbReference>
<dbReference type="InterPro" id="IPR018490">
    <property type="entry name" value="cNMP-bd_dom_sf"/>
</dbReference>
<feature type="domain" description="Helitron helicase-like" evidence="8">
    <location>
        <begin position="674"/>
        <end position="866"/>
    </location>
</feature>
<reference evidence="9 10" key="1">
    <citation type="submission" date="2024-02" db="EMBL/GenBank/DDBJ databases">
        <authorList>
            <person name="Chen Y."/>
            <person name="Shah S."/>
            <person name="Dougan E. K."/>
            <person name="Thang M."/>
            <person name="Chan C."/>
        </authorList>
    </citation>
    <scope>NUCLEOTIDE SEQUENCE [LARGE SCALE GENOMIC DNA]</scope>
</reference>
<evidence type="ECO:0000256" key="6">
    <source>
        <dbReference type="SAM" id="Phobius"/>
    </source>
</evidence>